<dbReference type="GO" id="GO:0003919">
    <property type="term" value="F:FMN adenylyltransferase activity"/>
    <property type="evidence" value="ECO:0007669"/>
    <property type="project" value="UniProtKB-EC"/>
</dbReference>
<evidence type="ECO:0000256" key="9">
    <source>
        <dbReference type="ARBA" id="ARBA00022827"/>
    </source>
</evidence>
<dbReference type="EMBL" id="JACCCZ010000001">
    <property type="protein sequence ID" value="NYG04168.1"/>
    <property type="molecule type" value="Genomic_DNA"/>
</dbReference>
<comment type="similarity">
    <text evidence="2">Belongs to the RibF family.</text>
</comment>
<dbReference type="GO" id="GO:0008531">
    <property type="term" value="F:riboflavin kinase activity"/>
    <property type="evidence" value="ECO:0007669"/>
    <property type="project" value="TreeGrafter"/>
</dbReference>
<keyword evidence="7 13" id="KW-0548">Nucleotidyltransferase</keyword>
<comment type="pathway">
    <text evidence="1">Cofactor biosynthesis; FAD biosynthesis; FAD from FMN: step 1/1.</text>
</comment>
<organism evidence="13 14">
    <name type="scientific">Pseudonocardia alni</name>
    <name type="common">Amycolata alni</name>
    <dbReference type="NCBI Taxonomy" id="33907"/>
    <lineage>
        <taxon>Bacteria</taxon>
        <taxon>Bacillati</taxon>
        <taxon>Actinomycetota</taxon>
        <taxon>Actinomycetes</taxon>
        <taxon>Pseudonocardiales</taxon>
        <taxon>Pseudonocardiaceae</taxon>
        <taxon>Pseudonocardia</taxon>
    </lineage>
</organism>
<protein>
    <recommendedName>
        <fullName evidence="3">FAD synthase</fullName>
        <ecNumber evidence="3">2.7.7.2</ecNumber>
    </recommendedName>
</protein>
<evidence type="ECO:0000256" key="6">
    <source>
        <dbReference type="ARBA" id="ARBA00022679"/>
    </source>
</evidence>
<keyword evidence="6 13" id="KW-0808">Transferase</keyword>
<dbReference type="InterPro" id="IPR015864">
    <property type="entry name" value="FAD_synthase"/>
</dbReference>
<sequence>MTAAAQAPDRTPSRPVVPLWWGVDAVPDSFGPCVVTVGVFDGVHRGHRRLIDHARAVGRARRLPVVLLTFDPHPARVLGIDRDTAVLTTVDRRAELAAAAGVDAVCVLRFTAGLAARPPDEFARDVLARGLGAAAVVVGANFTFGARAAGDVTTLATLGTGFGFTTHVVPLLRVVDAPCSSTHARLCIRSGRLDAAARALGRPHRVDGARRGDLVGPEPGTALPPPGRYHGLVDGWAADVEVLPDGQVRIVAAAGDRPSPDGPVSVVFAGNGGALR</sequence>
<dbReference type="CDD" id="cd02064">
    <property type="entry name" value="FAD_synthetase_N"/>
    <property type="match status" value="1"/>
</dbReference>
<dbReference type="Proteomes" id="UP000549695">
    <property type="component" value="Unassembled WGS sequence"/>
</dbReference>
<dbReference type="PANTHER" id="PTHR22749">
    <property type="entry name" value="RIBOFLAVIN KINASE/FMN ADENYLYLTRANSFERASE"/>
    <property type="match status" value="1"/>
</dbReference>
<comment type="caution">
    <text evidence="13">The sequence shown here is derived from an EMBL/GenBank/DDBJ whole genome shotgun (WGS) entry which is preliminary data.</text>
</comment>
<evidence type="ECO:0000256" key="8">
    <source>
        <dbReference type="ARBA" id="ARBA00022741"/>
    </source>
</evidence>
<dbReference type="UniPathway" id="UPA00277">
    <property type="reaction ID" value="UER00407"/>
</dbReference>
<proteinExistence type="inferred from homology"/>
<dbReference type="RefSeq" id="WP_179762109.1">
    <property type="nucleotide sequence ID" value="NZ_BAAAJZ010000006.1"/>
</dbReference>
<dbReference type="GO" id="GO:0005524">
    <property type="term" value="F:ATP binding"/>
    <property type="evidence" value="ECO:0007669"/>
    <property type="project" value="UniProtKB-KW"/>
</dbReference>
<evidence type="ECO:0000256" key="10">
    <source>
        <dbReference type="ARBA" id="ARBA00022840"/>
    </source>
</evidence>
<evidence type="ECO:0000259" key="12">
    <source>
        <dbReference type="Pfam" id="PF06574"/>
    </source>
</evidence>
<evidence type="ECO:0000256" key="7">
    <source>
        <dbReference type="ARBA" id="ARBA00022695"/>
    </source>
</evidence>
<keyword evidence="8" id="KW-0547">Nucleotide-binding</keyword>
<dbReference type="SUPFAM" id="SSF52374">
    <property type="entry name" value="Nucleotidylyl transferase"/>
    <property type="match status" value="1"/>
</dbReference>
<evidence type="ECO:0000313" key="14">
    <source>
        <dbReference type="Proteomes" id="UP000549695"/>
    </source>
</evidence>
<dbReference type="GeneID" id="98054127"/>
<dbReference type="PANTHER" id="PTHR22749:SF6">
    <property type="entry name" value="RIBOFLAVIN KINASE"/>
    <property type="match status" value="1"/>
</dbReference>
<keyword evidence="5" id="KW-0288">FMN</keyword>
<dbReference type="AlphaFoldDB" id="A0A852W4X0"/>
<dbReference type="Gene3D" id="3.40.50.620">
    <property type="entry name" value="HUPs"/>
    <property type="match status" value="1"/>
</dbReference>
<keyword evidence="10" id="KW-0067">ATP-binding</keyword>
<evidence type="ECO:0000256" key="11">
    <source>
        <dbReference type="ARBA" id="ARBA00049494"/>
    </source>
</evidence>
<evidence type="ECO:0000256" key="4">
    <source>
        <dbReference type="ARBA" id="ARBA00022630"/>
    </source>
</evidence>
<dbReference type="InterPro" id="IPR023468">
    <property type="entry name" value="Riboflavin_kinase"/>
</dbReference>
<dbReference type="GO" id="GO:0006747">
    <property type="term" value="P:FAD biosynthetic process"/>
    <property type="evidence" value="ECO:0007669"/>
    <property type="project" value="UniProtKB-UniPathway"/>
</dbReference>
<evidence type="ECO:0000256" key="1">
    <source>
        <dbReference type="ARBA" id="ARBA00004726"/>
    </source>
</evidence>
<evidence type="ECO:0000256" key="3">
    <source>
        <dbReference type="ARBA" id="ARBA00012393"/>
    </source>
</evidence>
<name>A0A852W4X0_PSEA5</name>
<keyword evidence="14" id="KW-1185">Reference proteome</keyword>
<dbReference type="EC" id="2.7.7.2" evidence="3"/>
<keyword evidence="9" id="KW-0274">FAD</keyword>
<keyword evidence="13" id="KW-0418">Kinase</keyword>
<comment type="catalytic activity">
    <reaction evidence="11">
        <text>FMN + ATP + H(+) = FAD + diphosphate</text>
        <dbReference type="Rhea" id="RHEA:17237"/>
        <dbReference type="ChEBI" id="CHEBI:15378"/>
        <dbReference type="ChEBI" id="CHEBI:30616"/>
        <dbReference type="ChEBI" id="CHEBI:33019"/>
        <dbReference type="ChEBI" id="CHEBI:57692"/>
        <dbReference type="ChEBI" id="CHEBI:58210"/>
        <dbReference type="EC" id="2.7.7.2"/>
    </reaction>
</comment>
<dbReference type="InterPro" id="IPR014729">
    <property type="entry name" value="Rossmann-like_a/b/a_fold"/>
</dbReference>
<dbReference type="GO" id="GO:0009398">
    <property type="term" value="P:FMN biosynthetic process"/>
    <property type="evidence" value="ECO:0007669"/>
    <property type="project" value="TreeGrafter"/>
</dbReference>
<dbReference type="Pfam" id="PF06574">
    <property type="entry name" value="FAD_syn"/>
    <property type="match status" value="1"/>
</dbReference>
<gene>
    <name evidence="13" type="ORF">HDA37_004453</name>
</gene>
<evidence type="ECO:0000313" key="13">
    <source>
        <dbReference type="EMBL" id="NYG04168.1"/>
    </source>
</evidence>
<keyword evidence="4" id="KW-0285">Flavoprotein</keyword>
<dbReference type="GO" id="GO:0009231">
    <property type="term" value="P:riboflavin biosynthetic process"/>
    <property type="evidence" value="ECO:0007669"/>
    <property type="project" value="InterPro"/>
</dbReference>
<evidence type="ECO:0000256" key="5">
    <source>
        <dbReference type="ARBA" id="ARBA00022643"/>
    </source>
</evidence>
<dbReference type="FunFam" id="3.40.50.620:FF:000021">
    <property type="entry name" value="Riboflavin biosynthesis protein"/>
    <property type="match status" value="1"/>
</dbReference>
<accession>A0A852W4X0</accession>
<reference evidence="13 14" key="1">
    <citation type="submission" date="2020-07" db="EMBL/GenBank/DDBJ databases">
        <title>Sequencing the genomes of 1000 actinobacteria strains.</title>
        <authorList>
            <person name="Klenk H.-P."/>
        </authorList>
    </citation>
    <scope>NUCLEOTIDE SEQUENCE [LARGE SCALE GENOMIC DNA]</scope>
    <source>
        <strain evidence="13 14">DSM 44749</strain>
    </source>
</reference>
<feature type="domain" description="FAD synthetase" evidence="12">
    <location>
        <begin position="31"/>
        <end position="182"/>
    </location>
</feature>
<evidence type="ECO:0000256" key="2">
    <source>
        <dbReference type="ARBA" id="ARBA00010214"/>
    </source>
</evidence>